<dbReference type="AlphaFoldDB" id="A0A814PU41"/>
<evidence type="ECO:0000313" key="1">
    <source>
        <dbReference type="EMBL" id="CAF1110473.1"/>
    </source>
</evidence>
<evidence type="ECO:0000313" key="2">
    <source>
        <dbReference type="Proteomes" id="UP000663852"/>
    </source>
</evidence>
<dbReference type="Proteomes" id="UP000663852">
    <property type="component" value="Unassembled WGS sequence"/>
</dbReference>
<name>A0A814PU41_ADIRI</name>
<accession>A0A814PU41</accession>
<proteinExistence type="predicted"/>
<gene>
    <name evidence="1" type="ORF">EDS130_LOCUS20482</name>
</gene>
<comment type="caution">
    <text evidence="1">The sequence shown here is derived from an EMBL/GenBank/DDBJ whole genome shotgun (WGS) entry which is preliminary data.</text>
</comment>
<dbReference type="EMBL" id="CAJNOJ010000101">
    <property type="protein sequence ID" value="CAF1110473.1"/>
    <property type="molecule type" value="Genomic_DNA"/>
</dbReference>
<sequence>MNEEDNACVDKHLYEDFEEHTKIYKRDGGKSSTAEELFDSVPCELLIIGQGMDDYAEQYLLSIRSGRIYLAIHNIPEWKLIGSFEDWINQGLSYAEDQKAELEEQHEEAEVA</sequence>
<organism evidence="1 2">
    <name type="scientific">Adineta ricciae</name>
    <name type="common">Rotifer</name>
    <dbReference type="NCBI Taxonomy" id="249248"/>
    <lineage>
        <taxon>Eukaryota</taxon>
        <taxon>Metazoa</taxon>
        <taxon>Spiralia</taxon>
        <taxon>Gnathifera</taxon>
        <taxon>Rotifera</taxon>
        <taxon>Eurotatoria</taxon>
        <taxon>Bdelloidea</taxon>
        <taxon>Adinetida</taxon>
        <taxon>Adinetidae</taxon>
        <taxon>Adineta</taxon>
    </lineage>
</organism>
<protein>
    <submittedName>
        <fullName evidence="1">Uncharacterized protein</fullName>
    </submittedName>
</protein>
<dbReference type="OrthoDB" id="10476266at2759"/>
<reference evidence="1" key="1">
    <citation type="submission" date="2021-02" db="EMBL/GenBank/DDBJ databases">
        <authorList>
            <person name="Nowell W R."/>
        </authorList>
    </citation>
    <scope>NUCLEOTIDE SEQUENCE</scope>
</reference>